<organism evidence="1 2">
    <name type="scientific">Cohaesibacter gelatinilyticus</name>
    <dbReference type="NCBI Taxonomy" id="372072"/>
    <lineage>
        <taxon>Bacteria</taxon>
        <taxon>Pseudomonadati</taxon>
        <taxon>Pseudomonadota</taxon>
        <taxon>Alphaproteobacteria</taxon>
        <taxon>Hyphomicrobiales</taxon>
        <taxon>Cohaesibacteraceae</taxon>
    </lineage>
</organism>
<dbReference type="GO" id="GO:0034194">
    <property type="term" value="P:D-galactonate catabolic process"/>
    <property type="evidence" value="ECO:0007669"/>
    <property type="project" value="InterPro"/>
</dbReference>
<accession>A0A285PC01</accession>
<keyword evidence="1" id="KW-0418">Kinase</keyword>
<dbReference type="Gene3D" id="3.30.420.310">
    <property type="entry name" value="2-keto-3-deoxy-galactonokinase, C-terminal domain"/>
    <property type="match status" value="1"/>
</dbReference>
<dbReference type="InterPro" id="IPR042257">
    <property type="entry name" value="DGOK_C"/>
</dbReference>
<dbReference type="InterPro" id="IPR007729">
    <property type="entry name" value="DGOK"/>
</dbReference>
<keyword evidence="1" id="KW-0808">Transferase</keyword>
<dbReference type="GO" id="GO:0008671">
    <property type="term" value="F:2-dehydro-3-deoxygalactonokinase activity"/>
    <property type="evidence" value="ECO:0007669"/>
    <property type="project" value="InterPro"/>
</dbReference>
<dbReference type="Pfam" id="PF05035">
    <property type="entry name" value="DGOK"/>
    <property type="match status" value="1"/>
</dbReference>
<reference evidence="1" key="1">
    <citation type="submission" date="2017-09" db="EMBL/GenBank/DDBJ databases">
        <authorList>
            <person name="Ehlers B."/>
            <person name="Leendertz F.H."/>
        </authorList>
    </citation>
    <scope>NUCLEOTIDE SEQUENCE [LARGE SCALE GENOMIC DNA]</scope>
    <source>
        <strain evidence="1">DSM 18289</strain>
    </source>
</reference>
<evidence type="ECO:0000313" key="2">
    <source>
        <dbReference type="Proteomes" id="UP000219439"/>
    </source>
</evidence>
<dbReference type="Gene3D" id="3.30.420.300">
    <property type="entry name" value="2-keto-3-deoxy-galactonokinase, substrate binding domain"/>
    <property type="match status" value="1"/>
</dbReference>
<dbReference type="Proteomes" id="UP000219439">
    <property type="component" value="Unassembled WGS sequence"/>
</dbReference>
<dbReference type="AlphaFoldDB" id="A0A285PC01"/>
<sequence>MNSDASEPALIGVDWGTSSLRAFLISKDGQILDGISSPQGIMQVPGKNYETVLDRLIGHWLAQTDLPVLASGMITSRNGWIETTYARMPLDAGGLASALVPHDIASGTRIHFVTGASIEHAGRPDVMRGEETQIIGASALALSDGTFVMPGTHSKWVQVSNGQIMDFSTYMTGEIFAALKEHTILGTLMEDDEFNSEAFKAGVTVAMEDKADLLHNLFHVRTLPLMGKIPKTAAADYMSGLLIGTEVAAATDNASTIGTITLVGRSDLSDRYEIALQTANIESRRAPDDIVAKGHFKIACAAGLIG</sequence>
<evidence type="ECO:0000313" key="1">
    <source>
        <dbReference type="EMBL" id="SNZ19249.1"/>
    </source>
</evidence>
<keyword evidence="2" id="KW-1185">Reference proteome</keyword>
<dbReference type="EMBL" id="OBEL01000002">
    <property type="protein sequence ID" value="SNZ19249.1"/>
    <property type="molecule type" value="Genomic_DNA"/>
</dbReference>
<name>A0A285PC01_9HYPH</name>
<protein>
    <submittedName>
        <fullName evidence="1">2-keto-3-deoxygalactonate kinase</fullName>
    </submittedName>
</protein>
<dbReference type="OrthoDB" id="256574at2"/>
<dbReference type="InterPro" id="IPR042258">
    <property type="entry name" value="DGOK_N"/>
</dbReference>
<dbReference type="RefSeq" id="WP_097153607.1">
    <property type="nucleotide sequence ID" value="NZ_OBEL01000002.1"/>
</dbReference>
<dbReference type="CDD" id="cd24012">
    <property type="entry name" value="ASKHA_NBD_KDGal-kinase"/>
    <property type="match status" value="1"/>
</dbReference>
<gene>
    <name evidence="1" type="ORF">SAMN06265368_2329</name>
</gene>
<proteinExistence type="predicted"/>